<keyword evidence="9" id="KW-0694">RNA-binding</keyword>
<keyword evidence="8" id="KW-0460">Magnesium</keyword>
<evidence type="ECO:0000313" key="16">
    <source>
        <dbReference type="Proteomes" id="UP000250275"/>
    </source>
</evidence>
<sequence length="1197" mass="136059">MIIVLFHVLYLFGKFVYQNYRSNKQKAISDDTINTTTQFNISEKDYLMRDPEAPQDLDKKPIKFFPPAYVQRYVAVSDILSDTKYQGKLRKVVDFGCAELEFLVYLKNTTGVEEILCVDINRSLLEAHKDKAEPLTCEYLHTRTTPLVIEICEGSVTQNDRKLENTDAVICIELIEHLYPDVLIDFTYNIFGYIKPKLVIITTPNADFNVLFPNFSGFRHYDHKFEWTRQQFQDWAENITSSYPDYIVTFEGIGKGPEGTEHLGCITQMAIFNRIGEKQICRIGIENLFKTVVKHEYPFRIDNRSDEEKIIDQATFYIRQLSFQDLEEEIPLKLLLDMLKSFYISENRLQIILEEAGWVIENRESGMVVLVPPVSSYSDQSSVEYVSWDDDYFEDEDDQSREPGPPINSKFLEENSLDTWDNDNWDGEPSIVIPQNNSVLKDNTYLFDEENVLLSTELETIKNTEIFEGQVEISSKVNLDPIPSTDNFDAFEDNVPSCLNESIELCNPCLTTGLENMKENSFLYTTSNMQDDAVSSIAKNLNHSLNIPPYMSVSRASTSPDPYLLHAVKLDQHLENDSMSNQNMSNHWMLNNSLKPENISVSSTTDVNIDQCKKTKYNFNDCNYLHNIYLHTSYKEDEDSDIEHLGNNTNTSINYLNQDQVQSVQQNNIKLKVNSQLLDHLQSSNSVFFTSSAVVENPPLFTSSPKIENKVNSIGKKRRSLDYKEQKHNNNSSDIIQKSQVTMSNSSNLLNSNAAELLQSNNDIKISTTTVNSSAVEKYHKQDISMSKDDININIENELVNNSNQDTLSSDDTVTITSTLNSDKEVIEELPETNSLSINYNIKKDEILQVDVPAVDKISQSNSLIAEKFSEEQKEFSAINTNNIQSVYYDTKIHLSNQQLMIKSGSNAKTELISELHNSCDLGSIKDVNNIEMSCNHPKDISNLESIPQISSFNIEGTKNIDSTSVLNSEKQLERDRENYKSKCKNINSNIVEVVENIELKSSPETVETPPSSWSPEVMDSGYPNTASTQDITPEYDLSSIAQDHISDSESPSIAEAPRLEILEIIEVENGDLANNNRDGEGNNMMAAELNDLQDLQPFIHVLENDIENENDIYALENGFPLWLLRILNMANPVDVEIHMPDHRELSSEENSDLENNEMRDNVNDANENGLINNVENNNENAFNSDGGSEQWVAGNT</sequence>
<keyword evidence="14" id="KW-0732">Signal</keyword>
<dbReference type="OrthoDB" id="2154311at2759"/>
<evidence type="ECO:0000256" key="5">
    <source>
        <dbReference type="ARBA" id="ARBA00022679"/>
    </source>
</evidence>
<dbReference type="InterPro" id="IPR026610">
    <property type="entry name" value="Hen1"/>
</dbReference>
<evidence type="ECO:0000256" key="10">
    <source>
        <dbReference type="ARBA" id="ARBA00023158"/>
    </source>
</evidence>
<dbReference type="GO" id="GO:0030422">
    <property type="term" value="P:siRNA processing"/>
    <property type="evidence" value="ECO:0007669"/>
    <property type="project" value="TreeGrafter"/>
</dbReference>
<feature type="region of interest" description="Disordered" evidence="13">
    <location>
        <begin position="1176"/>
        <end position="1197"/>
    </location>
</feature>
<dbReference type="SUPFAM" id="SSF53335">
    <property type="entry name" value="S-adenosyl-L-methionine-dependent methyltransferases"/>
    <property type="match status" value="1"/>
</dbReference>
<dbReference type="PANTHER" id="PTHR21404:SF3">
    <property type="entry name" value="SMALL RNA 2'-O-METHYLTRANSFERASE"/>
    <property type="match status" value="1"/>
</dbReference>
<dbReference type="Proteomes" id="UP000250275">
    <property type="component" value="Unassembled WGS sequence"/>
</dbReference>
<dbReference type="GO" id="GO:0046872">
    <property type="term" value="F:metal ion binding"/>
    <property type="evidence" value="ECO:0007669"/>
    <property type="project" value="UniProtKB-KW"/>
</dbReference>
<comment type="similarity">
    <text evidence="2">Belongs to the methyltransferase superfamily. HEN1 family.</text>
</comment>
<evidence type="ECO:0000256" key="4">
    <source>
        <dbReference type="ARBA" id="ARBA00022603"/>
    </source>
</evidence>
<evidence type="ECO:0000256" key="8">
    <source>
        <dbReference type="ARBA" id="ARBA00022842"/>
    </source>
</evidence>
<evidence type="ECO:0000256" key="6">
    <source>
        <dbReference type="ARBA" id="ARBA00022691"/>
    </source>
</evidence>
<dbReference type="PANTHER" id="PTHR21404">
    <property type="entry name" value="HEN1"/>
    <property type="match status" value="1"/>
</dbReference>
<dbReference type="Gene3D" id="3.40.50.150">
    <property type="entry name" value="Vaccinia Virus protein VP39"/>
    <property type="match status" value="1"/>
</dbReference>
<dbReference type="InterPro" id="IPR029063">
    <property type="entry name" value="SAM-dependent_MTases_sf"/>
</dbReference>
<evidence type="ECO:0000256" key="1">
    <source>
        <dbReference type="ARBA" id="ARBA00001946"/>
    </source>
</evidence>
<evidence type="ECO:0000256" key="2">
    <source>
        <dbReference type="ARBA" id="ARBA00009026"/>
    </source>
</evidence>
<evidence type="ECO:0000313" key="15">
    <source>
        <dbReference type="EMBL" id="OAD61795.1"/>
    </source>
</evidence>
<evidence type="ECO:0000256" key="14">
    <source>
        <dbReference type="SAM" id="SignalP"/>
    </source>
</evidence>
<keyword evidence="10" id="KW-0943">RNA-mediated gene silencing</keyword>
<gene>
    <name evidence="15" type="ORF">WN48_08888</name>
</gene>
<dbReference type="AlphaFoldDB" id="A0A310SU41"/>
<dbReference type="GO" id="GO:0005634">
    <property type="term" value="C:nucleus"/>
    <property type="evidence" value="ECO:0007669"/>
    <property type="project" value="TreeGrafter"/>
</dbReference>
<dbReference type="GO" id="GO:0003723">
    <property type="term" value="F:RNA binding"/>
    <property type="evidence" value="ECO:0007669"/>
    <property type="project" value="UniProtKB-KW"/>
</dbReference>
<organism evidence="15 16">
    <name type="scientific">Eufriesea mexicana</name>
    <dbReference type="NCBI Taxonomy" id="516756"/>
    <lineage>
        <taxon>Eukaryota</taxon>
        <taxon>Metazoa</taxon>
        <taxon>Ecdysozoa</taxon>
        <taxon>Arthropoda</taxon>
        <taxon>Hexapoda</taxon>
        <taxon>Insecta</taxon>
        <taxon>Pterygota</taxon>
        <taxon>Neoptera</taxon>
        <taxon>Endopterygota</taxon>
        <taxon>Hymenoptera</taxon>
        <taxon>Apocrita</taxon>
        <taxon>Aculeata</taxon>
        <taxon>Apoidea</taxon>
        <taxon>Anthophila</taxon>
        <taxon>Apidae</taxon>
        <taxon>Eufriesea</taxon>
    </lineage>
</organism>
<keyword evidence="6" id="KW-0949">S-adenosyl-L-methionine</keyword>
<reference evidence="15 16" key="1">
    <citation type="submission" date="2015-07" db="EMBL/GenBank/DDBJ databases">
        <title>The genome of Eufriesea mexicana.</title>
        <authorList>
            <person name="Pan H."/>
            <person name="Kapheim K."/>
        </authorList>
    </citation>
    <scope>NUCLEOTIDE SEQUENCE [LARGE SCALE GENOMIC DNA]</scope>
    <source>
        <strain evidence="15">0111107269</strain>
        <tissue evidence="15">Whole body</tissue>
    </source>
</reference>
<dbReference type="GO" id="GO:0005737">
    <property type="term" value="C:cytoplasm"/>
    <property type="evidence" value="ECO:0007669"/>
    <property type="project" value="TreeGrafter"/>
</dbReference>
<dbReference type="GO" id="GO:0034587">
    <property type="term" value="P:piRNA processing"/>
    <property type="evidence" value="ECO:0007669"/>
    <property type="project" value="TreeGrafter"/>
</dbReference>
<proteinExistence type="inferred from homology"/>
<protein>
    <recommendedName>
        <fullName evidence="3">Small RNA 2'-O-methyltransferase</fullName>
        <ecNumber evidence="11">2.1.1.386</ecNumber>
    </recommendedName>
</protein>
<evidence type="ECO:0000256" key="13">
    <source>
        <dbReference type="SAM" id="MobiDB-lite"/>
    </source>
</evidence>
<dbReference type="GO" id="GO:0090486">
    <property type="term" value="F:small RNA 2'-O-methyltransferase activity"/>
    <property type="evidence" value="ECO:0007669"/>
    <property type="project" value="UniProtKB-EC"/>
</dbReference>
<feature type="chain" id="PRO_5016310772" description="Small RNA 2'-O-methyltransferase" evidence="14">
    <location>
        <begin position="19"/>
        <end position="1197"/>
    </location>
</feature>
<comment type="catalytic activity">
    <reaction evidence="12">
        <text>small RNA 3'-end nucleotide + S-adenosyl-L-methionine = small RNA 3'-end 2'-O-methylnucleotide + S-adenosyl-L-homocysteine + H(+)</text>
        <dbReference type="Rhea" id="RHEA:37887"/>
        <dbReference type="Rhea" id="RHEA-COMP:10415"/>
        <dbReference type="Rhea" id="RHEA-COMP:10416"/>
        <dbReference type="ChEBI" id="CHEBI:15378"/>
        <dbReference type="ChEBI" id="CHEBI:57856"/>
        <dbReference type="ChEBI" id="CHEBI:59789"/>
        <dbReference type="ChEBI" id="CHEBI:74896"/>
        <dbReference type="ChEBI" id="CHEBI:74898"/>
        <dbReference type="EC" id="2.1.1.386"/>
    </reaction>
</comment>
<feature type="signal peptide" evidence="14">
    <location>
        <begin position="1"/>
        <end position="18"/>
    </location>
</feature>
<keyword evidence="5 15" id="KW-0808">Transferase</keyword>
<evidence type="ECO:0000256" key="3">
    <source>
        <dbReference type="ARBA" id="ARBA00021330"/>
    </source>
</evidence>
<dbReference type="EMBL" id="KQ760132">
    <property type="protein sequence ID" value="OAD61795.1"/>
    <property type="molecule type" value="Genomic_DNA"/>
</dbReference>
<keyword evidence="16" id="KW-1185">Reference proteome</keyword>
<evidence type="ECO:0000256" key="11">
    <source>
        <dbReference type="ARBA" id="ARBA00035025"/>
    </source>
</evidence>
<dbReference type="FunFam" id="3.40.50.150:FF:000124">
    <property type="entry name" value="HEN methyltransferase 1"/>
    <property type="match status" value="1"/>
</dbReference>
<name>A0A310SU41_9HYME</name>
<evidence type="ECO:0000256" key="9">
    <source>
        <dbReference type="ARBA" id="ARBA00022884"/>
    </source>
</evidence>
<evidence type="ECO:0000256" key="7">
    <source>
        <dbReference type="ARBA" id="ARBA00022723"/>
    </source>
</evidence>
<dbReference type="EC" id="2.1.1.386" evidence="11"/>
<keyword evidence="7" id="KW-0479">Metal-binding</keyword>
<accession>A0A310SU41</accession>
<comment type="cofactor">
    <cofactor evidence="1">
        <name>Mg(2+)</name>
        <dbReference type="ChEBI" id="CHEBI:18420"/>
    </cofactor>
</comment>
<dbReference type="GO" id="GO:0001510">
    <property type="term" value="P:RNA methylation"/>
    <property type="evidence" value="ECO:0007669"/>
    <property type="project" value="InterPro"/>
</dbReference>
<evidence type="ECO:0000256" key="12">
    <source>
        <dbReference type="ARBA" id="ARBA00048418"/>
    </source>
</evidence>
<keyword evidence="4 15" id="KW-0489">Methyltransferase</keyword>